<keyword evidence="3" id="KW-1185">Reference proteome</keyword>
<name>A0ABN0QUA3_MYCUL</name>
<protein>
    <submittedName>
        <fullName evidence="2">Uncharacterized protein</fullName>
    </submittedName>
</protein>
<reference evidence="2 3" key="1">
    <citation type="submission" date="2014-01" db="EMBL/GenBank/DDBJ databases">
        <authorList>
            <person name="Dobos K."/>
            <person name="Lenaerts A."/>
            <person name="Ordway D."/>
            <person name="DeGroote M.A."/>
            <person name="Parker T."/>
            <person name="Sizemore C."/>
            <person name="Tallon L.J."/>
            <person name="Sadzewicz L.K."/>
            <person name="Sengamalay N."/>
            <person name="Fraser C.M."/>
            <person name="Hine E."/>
            <person name="Shefchek K.A."/>
            <person name="Das S.P."/>
            <person name="Tettelin H."/>
        </authorList>
    </citation>
    <scope>NUCLEOTIDE SEQUENCE [LARGE SCALE GENOMIC DNA]</scope>
    <source>
        <strain evidence="2 3">Harvey</strain>
    </source>
</reference>
<feature type="region of interest" description="Disordered" evidence="1">
    <location>
        <begin position="1"/>
        <end position="25"/>
    </location>
</feature>
<evidence type="ECO:0000313" key="3">
    <source>
        <dbReference type="Proteomes" id="UP000020681"/>
    </source>
</evidence>
<accession>A0ABN0QUA3</accession>
<dbReference type="Proteomes" id="UP000020681">
    <property type="component" value="Unassembled WGS sequence"/>
</dbReference>
<dbReference type="EMBL" id="JAOL01000146">
    <property type="protein sequence ID" value="EUA88234.1"/>
    <property type="molecule type" value="Genomic_DNA"/>
</dbReference>
<organism evidence="2 3">
    <name type="scientific">Mycobacterium ulcerans str. Harvey</name>
    <dbReference type="NCBI Taxonomy" id="1299332"/>
    <lineage>
        <taxon>Bacteria</taxon>
        <taxon>Bacillati</taxon>
        <taxon>Actinomycetota</taxon>
        <taxon>Actinomycetes</taxon>
        <taxon>Mycobacteriales</taxon>
        <taxon>Mycobacteriaceae</taxon>
        <taxon>Mycobacterium</taxon>
        <taxon>Mycobacterium ulcerans group</taxon>
    </lineage>
</organism>
<proteinExistence type="predicted"/>
<gene>
    <name evidence="2" type="ORF">I551_5316</name>
</gene>
<evidence type="ECO:0000313" key="2">
    <source>
        <dbReference type="EMBL" id="EUA88234.1"/>
    </source>
</evidence>
<sequence length="52" mass="4928">MSGSASRSSAVSRLASGSVAPSPGALVPRAALVPLADGRVFFGASPVVASSA</sequence>
<evidence type="ECO:0000256" key="1">
    <source>
        <dbReference type="SAM" id="MobiDB-lite"/>
    </source>
</evidence>
<comment type="caution">
    <text evidence="2">The sequence shown here is derived from an EMBL/GenBank/DDBJ whole genome shotgun (WGS) entry which is preliminary data.</text>
</comment>